<evidence type="ECO:0000256" key="1">
    <source>
        <dbReference type="SAM" id="MobiDB-lite"/>
    </source>
</evidence>
<organism evidence="2 3">
    <name type="scientific">Saguinus oedipus</name>
    <name type="common">Cotton-top tamarin</name>
    <name type="synonym">Oedipomidas oedipus</name>
    <dbReference type="NCBI Taxonomy" id="9490"/>
    <lineage>
        <taxon>Eukaryota</taxon>
        <taxon>Metazoa</taxon>
        <taxon>Chordata</taxon>
        <taxon>Craniata</taxon>
        <taxon>Vertebrata</taxon>
        <taxon>Euteleostomi</taxon>
        <taxon>Mammalia</taxon>
        <taxon>Eutheria</taxon>
        <taxon>Euarchontoglires</taxon>
        <taxon>Primates</taxon>
        <taxon>Haplorrhini</taxon>
        <taxon>Platyrrhini</taxon>
        <taxon>Cebidae</taxon>
        <taxon>Callitrichinae</taxon>
        <taxon>Saguinus</taxon>
    </lineage>
</organism>
<dbReference type="Proteomes" id="UP001266305">
    <property type="component" value="Unassembled WGS sequence"/>
</dbReference>
<dbReference type="EMBL" id="JASSZA010000012">
    <property type="protein sequence ID" value="KAK2096949.1"/>
    <property type="molecule type" value="Genomic_DNA"/>
</dbReference>
<accession>A0ABQ9UIP9</accession>
<gene>
    <name evidence="2" type="ORF">P7K49_025983</name>
</gene>
<evidence type="ECO:0000313" key="2">
    <source>
        <dbReference type="EMBL" id="KAK2096949.1"/>
    </source>
</evidence>
<sequence>MAAKKQNKMNLETGEGKTTFAPEEILGAGGPSLAPPERQPQGKAPTCIWLQSLTL</sequence>
<feature type="non-terminal residue" evidence="2">
    <location>
        <position position="55"/>
    </location>
</feature>
<reference evidence="2 3" key="1">
    <citation type="submission" date="2023-05" db="EMBL/GenBank/DDBJ databases">
        <title>B98-5 Cell Line De Novo Hybrid Assembly: An Optical Mapping Approach.</title>
        <authorList>
            <person name="Kananen K."/>
            <person name="Auerbach J.A."/>
            <person name="Kautto E."/>
            <person name="Blachly J.S."/>
        </authorList>
    </citation>
    <scope>NUCLEOTIDE SEQUENCE [LARGE SCALE GENOMIC DNA]</scope>
    <source>
        <strain evidence="2">B95-8</strain>
        <tissue evidence="2">Cell line</tissue>
    </source>
</reference>
<feature type="region of interest" description="Disordered" evidence="1">
    <location>
        <begin position="1"/>
        <end position="45"/>
    </location>
</feature>
<keyword evidence="3" id="KW-1185">Reference proteome</keyword>
<protein>
    <submittedName>
        <fullName evidence="2">Uncharacterized protein</fullName>
    </submittedName>
</protein>
<comment type="caution">
    <text evidence="2">The sequence shown here is derived from an EMBL/GenBank/DDBJ whole genome shotgun (WGS) entry which is preliminary data.</text>
</comment>
<proteinExistence type="predicted"/>
<evidence type="ECO:0000313" key="3">
    <source>
        <dbReference type="Proteomes" id="UP001266305"/>
    </source>
</evidence>
<name>A0ABQ9UIP9_SAGOE</name>